<dbReference type="Pfam" id="PF02321">
    <property type="entry name" value="OEP"/>
    <property type="match status" value="2"/>
</dbReference>
<evidence type="ECO:0000313" key="3">
    <source>
        <dbReference type="EMBL" id="GMN89206.1"/>
    </source>
</evidence>
<feature type="chain" id="PRO_5046889860" evidence="2">
    <location>
        <begin position="24"/>
        <end position="487"/>
    </location>
</feature>
<dbReference type="EMBL" id="BTHG01000002">
    <property type="protein sequence ID" value="GMN89206.1"/>
    <property type="molecule type" value="Genomic_DNA"/>
</dbReference>
<comment type="caution">
    <text evidence="3">The sequence shown here is derived from an EMBL/GenBank/DDBJ whole genome shotgun (WGS) entry which is preliminary data.</text>
</comment>
<reference evidence="3 4" key="1">
    <citation type="journal article" date="2024" name="Dis. Aquat. Organ.">
        <title>Francisella sciaenopsi sp. nov. isolated from diseased red drum Sciaenops ocellatus in Florida, USA.</title>
        <authorList>
            <person name="Kawahara M."/>
            <person name="Cody T.T."/>
            <person name="Yanong R.P.E."/>
            <person name="Henderson E."/>
            <person name="Yazdi Z."/>
            <person name="Soto E."/>
        </authorList>
    </citation>
    <scope>NUCLEOTIDE SEQUENCE [LARGE SCALE GENOMIC DNA]</scope>
    <source>
        <strain evidence="3 4">R22-20-7</strain>
    </source>
</reference>
<dbReference type="InterPro" id="IPR010131">
    <property type="entry name" value="MdtP/NodT-like"/>
</dbReference>
<dbReference type="PROSITE" id="PS51257">
    <property type="entry name" value="PROKAR_LIPOPROTEIN"/>
    <property type="match status" value="1"/>
</dbReference>
<comment type="similarity">
    <text evidence="1">Belongs to the outer membrane factor (OMF) (TC 1.B.17) family.</text>
</comment>
<dbReference type="PANTHER" id="PTHR30203:SF30">
    <property type="entry name" value="OUTER MEMBRANE PROTEIN-RELATED"/>
    <property type="match status" value="1"/>
</dbReference>
<name>A0ABQ6PF96_9GAMM</name>
<dbReference type="Proteomes" id="UP001628164">
    <property type="component" value="Unassembled WGS sequence"/>
</dbReference>
<keyword evidence="2" id="KW-0732">Signal</keyword>
<dbReference type="InterPro" id="IPR003423">
    <property type="entry name" value="OMP_efflux"/>
</dbReference>
<accession>A0ABQ6PF96</accession>
<dbReference type="RefSeq" id="WP_407877032.1">
    <property type="nucleotide sequence ID" value="NZ_BTHG01000002.1"/>
</dbReference>
<organism evidence="3 4">
    <name type="scientific">Francisella sciaenopsi</name>
    <dbReference type="NCBI Taxonomy" id="3055034"/>
    <lineage>
        <taxon>Bacteria</taxon>
        <taxon>Pseudomonadati</taxon>
        <taxon>Pseudomonadota</taxon>
        <taxon>Gammaproteobacteria</taxon>
        <taxon>Thiotrichales</taxon>
        <taxon>Francisellaceae</taxon>
        <taxon>Francisella</taxon>
    </lineage>
</organism>
<sequence>MKKILISLSTVLAVSFISSCSFFNPKYDKPEIKTPELWHSQQTIKTNDIDLTNLAWWRQFHDPTLNSLIDTALRDNNQLQVAIGSIVEAQTEIDKANYGWLPTASVGGGGVIGQTFGTNYSSSVPNLNMPQSATFGGGAAGILPSYTINIVRQFKLGEISRLSKKMQLNAKNAIRMSIISQVVATYFSLLMANQQLELQQEMVNKLDTLYVFYKREHEVGSDSAFSQHFLKQQLESQKGKIATIKNDIVHLQNSLRILTNKNPGDVSSYRKISDINANVEVPINLPSQVLLNRPDVAIAEYKLQSANANIGLARSQFFPSIDLTGTFGNATLALGQLATFNAWAWAAQAASTVPIFNLSILADTNKAKAQFYQGYYDYIDTLRKAFKDVDNSLSEHTAYLNNLDKQKNALEAVYLQNKLYAKKFEVGDVSKADTVAISLNVINQEMEANQAKLNTLVSIVNLYQALGSGYNVDNYNKPDYSNPAFNK</sequence>
<gene>
    <name evidence="3" type="primary">silC_1</name>
    <name evidence="3" type="ORF">fsci_06920</name>
</gene>
<evidence type="ECO:0000256" key="2">
    <source>
        <dbReference type="SAM" id="SignalP"/>
    </source>
</evidence>
<keyword evidence="4" id="KW-1185">Reference proteome</keyword>
<feature type="signal peptide" evidence="2">
    <location>
        <begin position="1"/>
        <end position="23"/>
    </location>
</feature>
<dbReference type="SUPFAM" id="SSF56954">
    <property type="entry name" value="Outer membrane efflux proteins (OEP)"/>
    <property type="match status" value="1"/>
</dbReference>
<protein>
    <submittedName>
        <fullName evidence="3">TolC family protein SilC</fullName>
    </submittedName>
</protein>
<proteinExistence type="inferred from homology"/>
<evidence type="ECO:0000256" key="1">
    <source>
        <dbReference type="ARBA" id="ARBA00007613"/>
    </source>
</evidence>
<dbReference type="Gene3D" id="2.20.200.10">
    <property type="entry name" value="Outer membrane efflux proteins (OEP)"/>
    <property type="match status" value="1"/>
</dbReference>
<dbReference type="Gene3D" id="1.20.1600.10">
    <property type="entry name" value="Outer membrane efflux proteins (OEP)"/>
    <property type="match status" value="1"/>
</dbReference>
<evidence type="ECO:0000313" key="4">
    <source>
        <dbReference type="Proteomes" id="UP001628164"/>
    </source>
</evidence>
<dbReference type="PANTHER" id="PTHR30203">
    <property type="entry name" value="OUTER MEMBRANE CATION EFFLUX PROTEIN"/>
    <property type="match status" value="1"/>
</dbReference>